<proteinExistence type="predicted"/>
<accession>A0A4Z2GZS9</accession>
<dbReference type="EMBL" id="SRLO01000375">
    <property type="protein sequence ID" value="TNN58605.1"/>
    <property type="molecule type" value="Genomic_DNA"/>
</dbReference>
<dbReference type="GO" id="GO:0030020">
    <property type="term" value="F:extracellular matrix structural constituent conferring tensile strength"/>
    <property type="evidence" value="ECO:0007669"/>
    <property type="project" value="TreeGrafter"/>
</dbReference>
<evidence type="ECO:0000313" key="2">
    <source>
        <dbReference type="EMBL" id="TNN58605.1"/>
    </source>
</evidence>
<dbReference type="GO" id="GO:0005615">
    <property type="term" value="C:extracellular space"/>
    <property type="evidence" value="ECO:0007669"/>
    <property type="project" value="TreeGrafter"/>
</dbReference>
<name>A0A4Z2GZS9_9TELE</name>
<dbReference type="InterPro" id="IPR050149">
    <property type="entry name" value="Collagen_superfamily"/>
</dbReference>
<keyword evidence="3" id="KW-1185">Reference proteome</keyword>
<sequence length="284" mass="28390">MLGIGCCCIPGMGLFPCTAICRARAHQVHLLQRWVRPDPGGLHGPGPGPEGPPGIMGPEGPPGIMGPEGPPGIMGPEGPPDIMGPEGPPGIMGPEGPPGIMGPEGPPGIIGPEGPPGIMGPEGGPLAGTGLGACSEPPSGEGPRVPVEGAGVQTQEVPGSAPSCCGSSRERDSGPSCLLEMALGLGRVPAEVSLPSGGQEWTSLRGTWEYCIAETGLCDSAAPPSTASLTSRMPGEGCVNRQRRRVGDGGWGIGAEDETAGMLLFLGSSVHVHSAYYALLGRAV</sequence>
<organism evidence="2 3">
    <name type="scientific">Liparis tanakae</name>
    <name type="common">Tanaka's snailfish</name>
    <dbReference type="NCBI Taxonomy" id="230148"/>
    <lineage>
        <taxon>Eukaryota</taxon>
        <taxon>Metazoa</taxon>
        <taxon>Chordata</taxon>
        <taxon>Craniata</taxon>
        <taxon>Vertebrata</taxon>
        <taxon>Euteleostomi</taxon>
        <taxon>Actinopterygii</taxon>
        <taxon>Neopterygii</taxon>
        <taxon>Teleostei</taxon>
        <taxon>Neoteleostei</taxon>
        <taxon>Acanthomorphata</taxon>
        <taxon>Eupercaria</taxon>
        <taxon>Perciformes</taxon>
        <taxon>Cottioidei</taxon>
        <taxon>Cottales</taxon>
        <taxon>Liparidae</taxon>
        <taxon>Liparis</taxon>
    </lineage>
</organism>
<dbReference type="GO" id="GO:0031012">
    <property type="term" value="C:extracellular matrix"/>
    <property type="evidence" value="ECO:0007669"/>
    <property type="project" value="TreeGrafter"/>
</dbReference>
<dbReference type="Proteomes" id="UP000314294">
    <property type="component" value="Unassembled WGS sequence"/>
</dbReference>
<dbReference type="AlphaFoldDB" id="A0A4Z2GZS9"/>
<feature type="compositionally biased region" description="Gly residues" evidence="1">
    <location>
        <begin position="120"/>
        <end position="131"/>
    </location>
</feature>
<evidence type="ECO:0000256" key="1">
    <source>
        <dbReference type="SAM" id="MobiDB-lite"/>
    </source>
</evidence>
<dbReference type="GO" id="GO:0030198">
    <property type="term" value="P:extracellular matrix organization"/>
    <property type="evidence" value="ECO:0007669"/>
    <property type="project" value="TreeGrafter"/>
</dbReference>
<comment type="caution">
    <text evidence="2">The sequence shown here is derived from an EMBL/GenBank/DDBJ whole genome shotgun (WGS) entry which is preliminary data.</text>
</comment>
<protein>
    <submittedName>
        <fullName evidence="2">Complement C1q and tumor necrosis factor-related protein 9</fullName>
    </submittedName>
</protein>
<gene>
    <name evidence="2" type="primary">C1QTNF9_0</name>
    <name evidence="2" type="ORF">EYF80_031225</name>
</gene>
<dbReference type="PANTHER" id="PTHR24023:SF1111">
    <property type="entry name" value="EMI DOMAIN-CONTAINING PROTEIN 1-LIKE ISOFORM X1"/>
    <property type="match status" value="1"/>
</dbReference>
<feature type="compositionally biased region" description="Low complexity" evidence="1">
    <location>
        <begin position="74"/>
        <end position="85"/>
    </location>
</feature>
<dbReference type="PANTHER" id="PTHR24023">
    <property type="entry name" value="COLLAGEN ALPHA"/>
    <property type="match status" value="1"/>
</dbReference>
<evidence type="ECO:0000313" key="3">
    <source>
        <dbReference type="Proteomes" id="UP000314294"/>
    </source>
</evidence>
<reference evidence="2 3" key="1">
    <citation type="submission" date="2019-03" db="EMBL/GenBank/DDBJ databases">
        <title>First draft genome of Liparis tanakae, snailfish: a comprehensive survey of snailfish specific genes.</title>
        <authorList>
            <person name="Kim W."/>
            <person name="Song I."/>
            <person name="Jeong J.-H."/>
            <person name="Kim D."/>
            <person name="Kim S."/>
            <person name="Ryu S."/>
            <person name="Song J.Y."/>
            <person name="Lee S.K."/>
        </authorList>
    </citation>
    <scope>NUCLEOTIDE SEQUENCE [LARGE SCALE GENOMIC DNA]</scope>
    <source>
        <tissue evidence="2">Muscle</tissue>
    </source>
</reference>
<feature type="region of interest" description="Disordered" evidence="1">
    <location>
        <begin position="39"/>
        <end position="171"/>
    </location>
</feature>